<gene>
    <name evidence="2" type="ORF">Aau02nite_61470</name>
</gene>
<protein>
    <submittedName>
        <fullName evidence="2">Uncharacterized protein</fullName>
    </submittedName>
</protein>
<dbReference type="Proteomes" id="UP000681340">
    <property type="component" value="Unassembled WGS sequence"/>
</dbReference>
<organism evidence="2 3">
    <name type="scientific">Actinoplanes auranticolor</name>
    <dbReference type="NCBI Taxonomy" id="47988"/>
    <lineage>
        <taxon>Bacteria</taxon>
        <taxon>Bacillati</taxon>
        <taxon>Actinomycetota</taxon>
        <taxon>Actinomycetes</taxon>
        <taxon>Micromonosporales</taxon>
        <taxon>Micromonosporaceae</taxon>
        <taxon>Actinoplanes</taxon>
    </lineage>
</organism>
<keyword evidence="3" id="KW-1185">Reference proteome</keyword>
<proteinExistence type="predicted"/>
<name>A0A919SMM2_9ACTN</name>
<reference evidence="2" key="1">
    <citation type="submission" date="2021-03" db="EMBL/GenBank/DDBJ databases">
        <title>Whole genome shotgun sequence of Actinoplanes auranticolor NBRC 12245.</title>
        <authorList>
            <person name="Komaki H."/>
            <person name="Tamura T."/>
        </authorList>
    </citation>
    <scope>NUCLEOTIDE SEQUENCE</scope>
    <source>
        <strain evidence="2">NBRC 12245</strain>
    </source>
</reference>
<evidence type="ECO:0000256" key="1">
    <source>
        <dbReference type="SAM" id="MobiDB-lite"/>
    </source>
</evidence>
<evidence type="ECO:0000313" key="3">
    <source>
        <dbReference type="Proteomes" id="UP000681340"/>
    </source>
</evidence>
<comment type="caution">
    <text evidence="2">The sequence shown here is derived from an EMBL/GenBank/DDBJ whole genome shotgun (WGS) entry which is preliminary data.</text>
</comment>
<dbReference type="AlphaFoldDB" id="A0A919SMM2"/>
<feature type="compositionally biased region" description="Low complexity" evidence="1">
    <location>
        <begin position="101"/>
        <end position="110"/>
    </location>
</feature>
<dbReference type="EMBL" id="BOQL01000051">
    <property type="protein sequence ID" value="GIM74534.1"/>
    <property type="molecule type" value="Genomic_DNA"/>
</dbReference>
<sequence length="290" mass="31793">MTGVPAVSDWSSLPHSDIASGDQGPWGAWIPRAWHAVADPAGRHLAPPEPVLMTDPDAGLDLYHAELIAYWGPLLHLLVFGLGWGRPEQPGRRPGRRAARARPGTPGHPADLGLERWQKRGRPVDDPVLAVVNRWWGRYVPDILANGPLLALMAQVGGFHDRATRPGADVVVDGSWHAAYQRDPVWQAIWNQIPELHLAHHANTPMGESPQTSSGLVVGSDGSASAILIRDRYAGWYAALRACGLAQTTRGSSWRVDVVVKPLGWLGTYRLSKITGVWFSGQHRWHELGW</sequence>
<evidence type="ECO:0000313" key="2">
    <source>
        <dbReference type="EMBL" id="GIM74534.1"/>
    </source>
</evidence>
<accession>A0A919SMM2</accession>
<feature type="region of interest" description="Disordered" evidence="1">
    <location>
        <begin position="89"/>
        <end position="117"/>
    </location>
</feature>